<protein>
    <recommendedName>
        <fullName evidence="3">ABC transporter ATP-binding protein</fullName>
    </recommendedName>
</protein>
<sequence>MSYGLSIVLADEPTGNLDMATQDDIMALAHEEGKCVTSPEVAAASDEVYQLAKLRRR</sequence>
<accession>A0A286TC15</accession>
<name>A0A286TC15_BIFBI</name>
<organism evidence="1 2">
    <name type="scientific">Bifidobacterium bifidum LMG 13195</name>
    <dbReference type="NCBI Taxonomy" id="1207542"/>
    <lineage>
        <taxon>Bacteria</taxon>
        <taxon>Bacillati</taxon>
        <taxon>Actinomycetota</taxon>
        <taxon>Actinomycetes</taxon>
        <taxon>Bifidobacteriales</taxon>
        <taxon>Bifidobacteriaceae</taxon>
        <taxon>Bifidobacterium</taxon>
    </lineage>
</organism>
<dbReference type="AlphaFoldDB" id="A0A286TC15"/>
<evidence type="ECO:0000313" key="1">
    <source>
        <dbReference type="EMBL" id="BBA47425.1"/>
    </source>
</evidence>
<dbReference type="Proteomes" id="UP000262177">
    <property type="component" value="Chromosome"/>
</dbReference>
<gene>
    <name evidence="1" type="ORF">BBJK_00574</name>
</gene>
<dbReference type="EMBL" id="AP018131">
    <property type="protein sequence ID" value="BBA47425.1"/>
    <property type="molecule type" value="Genomic_DNA"/>
</dbReference>
<evidence type="ECO:0008006" key="3">
    <source>
        <dbReference type="Google" id="ProtNLM"/>
    </source>
</evidence>
<reference evidence="1 2" key="1">
    <citation type="journal article" date="2017" name="Biosci. Biotechnol. Biochem.">
        <title>Identification and characterization of a sulfoglycosidase from Bifidobacterium bifidum implicated in mucin glycan utilization.</title>
        <authorList>
            <person name="Katoh T."/>
            <person name="Maeshibu T."/>
            <person name="Kikkawa K."/>
            <person name="Gotoh A."/>
            <person name="Tomabechi Y."/>
            <person name="Nakamura M."/>
            <person name="Liao W.-H."/>
            <person name="Yamaguchi M."/>
            <person name="Ashida H."/>
            <person name="Yamamoto K."/>
            <person name="Katayama T."/>
        </authorList>
    </citation>
    <scope>NUCLEOTIDE SEQUENCE [LARGE SCALE GENOMIC DNA]</scope>
    <source>
        <strain evidence="1 2">JCM 7004</strain>
    </source>
</reference>
<proteinExistence type="predicted"/>
<evidence type="ECO:0000313" key="2">
    <source>
        <dbReference type="Proteomes" id="UP000262177"/>
    </source>
</evidence>